<dbReference type="SUPFAM" id="SSF158791">
    <property type="entry name" value="MgtE N-terminal domain-like"/>
    <property type="match status" value="1"/>
</dbReference>
<proteinExistence type="predicted"/>
<feature type="chain" id="PRO_5045682032" evidence="1">
    <location>
        <begin position="34"/>
        <end position="175"/>
    </location>
</feature>
<gene>
    <name evidence="2" type="ORF">OEG82_05720</name>
</gene>
<accession>A0ABT3YCA9</accession>
<name>A0ABT3YCA9_9HYPH</name>
<keyword evidence="1" id="KW-0732">Signal</keyword>
<dbReference type="RefSeq" id="WP_267611468.1">
    <property type="nucleotide sequence ID" value="NZ_JAOVZQ010000001.1"/>
</dbReference>
<dbReference type="Gene3D" id="1.10.220.30">
    <property type="match status" value="1"/>
</dbReference>
<keyword evidence="3" id="KW-1185">Reference proteome</keyword>
<evidence type="ECO:0000256" key="1">
    <source>
        <dbReference type="SAM" id="SignalP"/>
    </source>
</evidence>
<sequence>MTTEHPAGRTRPFPRFGVVAAMALAMLAPGALAQQAPPQSMEDEIRSFCGNIADAARDQRYLIQKKELEELQAGVDERILRLDERSIKYKEWLEKREEFMRVAESQLVDIYKNMRPDAAAEQLEIIAPQVSAAIIMKLSPRLASQILNEMDSKMAAGLAGIIASAAAPDQPEDPS</sequence>
<evidence type="ECO:0000313" key="2">
    <source>
        <dbReference type="EMBL" id="MCY0093516.1"/>
    </source>
</evidence>
<feature type="signal peptide" evidence="1">
    <location>
        <begin position="1"/>
        <end position="33"/>
    </location>
</feature>
<reference evidence="2" key="1">
    <citation type="submission" date="2022-10" db="EMBL/GenBank/DDBJ databases">
        <title>Hoeflea sp. J2-29, isolated from marine algae.</title>
        <authorList>
            <person name="Kristyanto S."/>
            <person name="Kim J.M."/>
            <person name="Jeon C.O."/>
        </authorList>
    </citation>
    <scope>NUCLEOTIDE SEQUENCE</scope>
    <source>
        <strain evidence="2">J2-29</strain>
    </source>
</reference>
<protein>
    <submittedName>
        <fullName evidence="2">MotE family protein</fullName>
    </submittedName>
</protein>
<dbReference type="EMBL" id="JAOVZQ010000001">
    <property type="protein sequence ID" value="MCY0093516.1"/>
    <property type="molecule type" value="Genomic_DNA"/>
</dbReference>
<evidence type="ECO:0000313" key="3">
    <source>
        <dbReference type="Proteomes" id="UP001081283"/>
    </source>
</evidence>
<dbReference type="Proteomes" id="UP001081283">
    <property type="component" value="Unassembled WGS sequence"/>
</dbReference>
<comment type="caution">
    <text evidence="2">The sequence shown here is derived from an EMBL/GenBank/DDBJ whole genome shotgun (WGS) entry which is preliminary data.</text>
</comment>
<organism evidence="2 3">
    <name type="scientific">Hoeflea ulvae</name>
    <dbReference type="NCBI Taxonomy" id="2983764"/>
    <lineage>
        <taxon>Bacteria</taxon>
        <taxon>Pseudomonadati</taxon>
        <taxon>Pseudomonadota</taxon>
        <taxon>Alphaproteobacteria</taxon>
        <taxon>Hyphomicrobiales</taxon>
        <taxon>Rhizobiaceae</taxon>
        <taxon>Hoeflea</taxon>
    </lineage>
</organism>